<dbReference type="PANTHER" id="PTHR21231:SF8">
    <property type="entry name" value="GPN-LOOP GTPASE 1"/>
    <property type="match status" value="1"/>
</dbReference>
<evidence type="ECO:0000256" key="4">
    <source>
        <dbReference type="ARBA" id="ARBA00023134"/>
    </source>
</evidence>
<dbReference type="AlphaFoldDB" id="A0A7J3XZT9"/>
<keyword evidence="2" id="KW-0547">Nucleotide-binding</keyword>
<comment type="similarity">
    <text evidence="1">Belongs to the GPN-loop GTPase family.</text>
</comment>
<dbReference type="SUPFAM" id="SSF52540">
    <property type="entry name" value="P-loop containing nucleoside triphosphate hydrolases"/>
    <property type="match status" value="1"/>
</dbReference>
<keyword evidence="4" id="KW-0342">GTP-binding</keyword>
<dbReference type="NCBIfam" id="NF010340">
    <property type="entry name" value="PRK13768.1-2"/>
    <property type="match status" value="1"/>
</dbReference>
<dbReference type="PANTHER" id="PTHR21231">
    <property type="entry name" value="XPA-BINDING PROTEIN 1-RELATED"/>
    <property type="match status" value="1"/>
</dbReference>
<gene>
    <name evidence="5" type="ORF">ENM60_04730</name>
</gene>
<sequence>MPYYIIILGTAGSGKSTLTGSLLNYLEDHNLDTAVINLDPAVEKLPYDPDIDVRDYVDVGELMVKQGLGPNGALIASMDLLALKISDLKEEVESLRPNYFIIDTPGQMELFAFRETGPILLNAIVGDSRRVSLFLVDGLQAVNPNNLLSSLFLSASVHARLTFPQVNVITKTDLIPEEELNKIIGYFEDPYALADALTSSSYLIWSRDEVELLLEKLMMFDVVKVSNITGEGFDDLYAVAQRVLAGGEDYYTEESNPVL</sequence>
<evidence type="ECO:0000256" key="2">
    <source>
        <dbReference type="ARBA" id="ARBA00022741"/>
    </source>
</evidence>
<organism evidence="5">
    <name type="scientific">Thermogladius calderae</name>
    <dbReference type="NCBI Taxonomy" id="1200300"/>
    <lineage>
        <taxon>Archaea</taxon>
        <taxon>Thermoproteota</taxon>
        <taxon>Thermoprotei</taxon>
        <taxon>Desulfurococcales</taxon>
        <taxon>Desulfurococcaceae</taxon>
        <taxon>Thermogladius</taxon>
    </lineage>
</organism>
<dbReference type="GO" id="GO:0003924">
    <property type="term" value="F:GTPase activity"/>
    <property type="evidence" value="ECO:0007669"/>
    <property type="project" value="TreeGrafter"/>
</dbReference>
<reference evidence="5" key="1">
    <citation type="journal article" date="2020" name="mSystems">
        <title>Genome- and Community-Level Interaction Insights into Carbon Utilization and Element Cycling Functions of Hydrothermarchaeota in Hydrothermal Sediment.</title>
        <authorList>
            <person name="Zhou Z."/>
            <person name="Liu Y."/>
            <person name="Xu W."/>
            <person name="Pan J."/>
            <person name="Luo Z.H."/>
            <person name="Li M."/>
        </authorList>
    </citation>
    <scope>NUCLEOTIDE SEQUENCE [LARGE SCALE GENOMIC DNA]</scope>
    <source>
        <strain evidence="5">SpSt-110</strain>
    </source>
</reference>
<keyword evidence="3" id="KW-0378">Hydrolase</keyword>
<dbReference type="Pfam" id="PF03029">
    <property type="entry name" value="ATP_bind_1"/>
    <property type="match status" value="1"/>
</dbReference>
<dbReference type="EMBL" id="DRYK01000061">
    <property type="protein sequence ID" value="HHP68073.1"/>
    <property type="molecule type" value="Genomic_DNA"/>
</dbReference>
<evidence type="ECO:0000256" key="3">
    <source>
        <dbReference type="ARBA" id="ARBA00022801"/>
    </source>
</evidence>
<dbReference type="GO" id="GO:0005525">
    <property type="term" value="F:GTP binding"/>
    <property type="evidence" value="ECO:0007669"/>
    <property type="project" value="UniProtKB-KW"/>
</dbReference>
<evidence type="ECO:0000256" key="1">
    <source>
        <dbReference type="ARBA" id="ARBA00005290"/>
    </source>
</evidence>
<dbReference type="InterPro" id="IPR027417">
    <property type="entry name" value="P-loop_NTPase"/>
</dbReference>
<proteinExistence type="inferred from homology"/>
<evidence type="ECO:0000313" key="5">
    <source>
        <dbReference type="EMBL" id="HHP68073.1"/>
    </source>
</evidence>
<protein>
    <submittedName>
        <fullName evidence="5">GTPase</fullName>
    </submittedName>
</protein>
<comment type="caution">
    <text evidence="5">The sequence shown here is derived from an EMBL/GenBank/DDBJ whole genome shotgun (WGS) entry which is preliminary data.</text>
</comment>
<accession>A0A7J3XZT9</accession>
<dbReference type="InterPro" id="IPR004130">
    <property type="entry name" value="Gpn"/>
</dbReference>
<dbReference type="Gene3D" id="3.40.50.300">
    <property type="entry name" value="P-loop containing nucleotide triphosphate hydrolases"/>
    <property type="match status" value="1"/>
</dbReference>
<name>A0A7J3XZT9_9CREN</name>